<dbReference type="Pfam" id="PF01219">
    <property type="entry name" value="DAGK_prokar"/>
    <property type="match status" value="1"/>
</dbReference>
<evidence type="ECO:0000256" key="10">
    <source>
        <dbReference type="ARBA" id="ARBA00022989"/>
    </source>
</evidence>
<name>A0A5B8UTG2_9SPHI</name>
<dbReference type="EMBL" id="CP042436">
    <property type="protein sequence ID" value="QEC62182.1"/>
    <property type="molecule type" value="Genomic_DNA"/>
</dbReference>
<keyword evidence="7 17" id="KW-0547">Nucleotide-binding</keyword>
<feature type="active site" description="Proton acceptor" evidence="15">
    <location>
        <position position="63"/>
    </location>
</feature>
<evidence type="ECO:0000256" key="1">
    <source>
        <dbReference type="ARBA" id="ARBA00004651"/>
    </source>
</evidence>
<keyword evidence="13" id="KW-0594">Phospholipid biosynthesis</keyword>
<dbReference type="GO" id="GO:0008654">
    <property type="term" value="P:phospholipid biosynthetic process"/>
    <property type="evidence" value="ECO:0007669"/>
    <property type="project" value="UniProtKB-KW"/>
</dbReference>
<dbReference type="GO" id="GO:0005524">
    <property type="term" value="F:ATP binding"/>
    <property type="evidence" value="ECO:0007669"/>
    <property type="project" value="UniProtKB-KW"/>
</dbReference>
<keyword evidence="4" id="KW-0444">Lipid biosynthesis</keyword>
<organism evidence="20 21">
    <name type="scientific">Mucilaginibacter ginsenosidivorans</name>
    <dbReference type="NCBI Taxonomy" id="398053"/>
    <lineage>
        <taxon>Bacteria</taxon>
        <taxon>Pseudomonadati</taxon>
        <taxon>Bacteroidota</taxon>
        <taxon>Sphingobacteriia</taxon>
        <taxon>Sphingobacteriales</taxon>
        <taxon>Sphingobacteriaceae</taxon>
        <taxon>Mucilaginibacter</taxon>
    </lineage>
</organism>
<dbReference type="OrthoDB" id="1493837at2"/>
<evidence type="ECO:0000256" key="16">
    <source>
        <dbReference type="PIRSR" id="PIRSR600829-2"/>
    </source>
</evidence>
<accession>A0A5B8UTG2</accession>
<evidence type="ECO:0000256" key="7">
    <source>
        <dbReference type="ARBA" id="ARBA00022741"/>
    </source>
</evidence>
<keyword evidence="18" id="KW-0479">Metal-binding</keyword>
<keyword evidence="5" id="KW-0808">Transferase</keyword>
<keyword evidence="3" id="KW-1003">Cell membrane</keyword>
<keyword evidence="10 19" id="KW-1133">Transmembrane helix</keyword>
<feature type="binding site" evidence="17">
    <location>
        <position position="10"/>
    </location>
    <ligand>
        <name>ATP</name>
        <dbReference type="ChEBI" id="CHEBI:30616"/>
    </ligand>
</feature>
<feature type="transmembrane region" description="Helical" evidence="19">
    <location>
        <begin position="23"/>
        <end position="42"/>
    </location>
</feature>
<dbReference type="Gene3D" id="1.10.287.3610">
    <property type="match status" value="1"/>
</dbReference>
<evidence type="ECO:0000256" key="13">
    <source>
        <dbReference type="ARBA" id="ARBA00023209"/>
    </source>
</evidence>
<evidence type="ECO:0000256" key="19">
    <source>
        <dbReference type="SAM" id="Phobius"/>
    </source>
</evidence>
<evidence type="ECO:0000256" key="2">
    <source>
        <dbReference type="ARBA" id="ARBA00005967"/>
    </source>
</evidence>
<proteinExistence type="inferred from homology"/>
<evidence type="ECO:0000256" key="12">
    <source>
        <dbReference type="ARBA" id="ARBA00023136"/>
    </source>
</evidence>
<evidence type="ECO:0000256" key="3">
    <source>
        <dbReference type="ARBA" id="ARBA00022475"/>
    </source>
</evidence>
<dbReference type="InterPro" id="IPR033717">
    <property type="entry name" value="UDPK"/>
</dbReference>
<evidence type="ECO:0000256" key="6">
    <source>
        <dbReference type="ARBA" id="ARBA00022692"/>
    </source>
</evidence>
<keyword evidence="18" id="KW-0460">Magnesium</keyword>
<dbReference type="PANTHER" id="PTHR34299:SF1">
    <property type="entry name" value="DIACYLGLYCEROL KINASE"/>
    <property type="match status" value="1"/>
</dbReference>
<dbReference type="AlphaFoldDB" id="A0A5B8UTG2"/>
<keyword evidence="12 19" id="KW-0472">Membrane</keyword>
<comment type="cofactor">
    <cofactor evidence="18">
        <name>Mg(2+)</name>
        <dbReference type="ChEBI" id="CHEBI:18420"/>
    </cofactor>
    <text evidence="18">Mn(2+), Zn(2+), Cd(2+) and Co(2+) support activity to lesser extents.</text>
</comment>
<evidence type="ECO:0000313" key="20">
    <source>
        <dbReference type="EMBL" id="QEC62182.1"/>
    </source>
</evidence>
<keyword evidence="9 17" id="KW-0067">ATP-binding</keyword>
<gene>
    <name evidence="20" type="ORF">FRZ54_06150</name>
</gene>
<evidence type="ECO:0000256" key="5">
    <source>
        <dbReference type="ARBA" id="ARBA00022679"/>
    </source>
</evidence>
<dbReference type="GO" id="GO:0016301">
    <property type="term" value="F:kinase activity"/>
    <property type="evidence" value="ECO:0007669"/>
    <property type="project" value="UniProtKB-KW"/>
</dbReference>
<dbReference type="InterPro" id="IPR036945">
    <property type="entry name" value="DAGK_sf"/>
</dbReference>
<feature type="binding site" evidence="18">
    <location>
        <position position="70"/>
    </location>
    <ligand>
        <name>a divalent metal cation</name>
        <dbReference type="ChEBI" id="CHEBI:60240"/>
    </ligand>
</feature>
<protein>
    <submittedName>
        <fullName evidence="20">Diacylglycerol kinase family protein</fullName>
    </submittedName>
</protein>
<feature type="transmembrane region" description="Helical" evidence="19">
    <location>
        <begin position="90"/>
        <end position="111"/>
    </location>
</feature>
<evidence type="ECO:0000256" key="17">
    <source>
        <dbReference type="PIRSR" id="PIRSR600829-3"/>
    </source>
</evidence>
<keyword evidence="6 19" id="KW-0812">Transmembrane</keyword>
<sequence>MKKFTRGFGYAFKGLWYAAKTQLNFRVHLICTIIALVLGYILDISVTEWLWIFICIGLVLLTELLNTALELLCDVISPEYNEKIGHVKDISAGAVLVTAITSLVIGAVIFLPKLLLLIHHAA</sequence>
<comment type="similarity">
    <text evidence="2">Belongs to the bacterial diacylglycerol kinase family.</text>
</comment>
<keyword evidence="11" id="KW-0443">Lipid metabolism</keyword>
<keyword evidence="21" id="KW-1185">Reference proteome</keyword>
<dbReference type="Proteomes" id="UP000321479">
    <property type="component" value="Chromosome"/>
</dbReference>
<evidence type="ECO:0000256" key="8">
    <source>
        <dbReference type="ARBA" id="ARBA00022777"/>
    </source>
</evidence>
<evidence type="ECO:0000313" key="21">
    <source>
        <dbReference type="Proteomes" id="UP000321479"/>
    </source>
</evidence>
<evidence type="ECO:0000256" key="14">
    <source>
        <dbReference type="ARBA" id="ARBA00023264"/>
    </source>
</evidence>
<feature type="transmembrane region" description="Helical" evidence="19">
    <location>
        <begin position="48"/>
        <end position="69"/>
    </location>
</feature>
<dbReference type="CDD" id="cd14265">
    <property type="entry name" value="UDPK_IM_like"/>
    <property type="match status" value="1"/>
</dbReference>
<feature type="binding site" evidence="17">
    <location>
        <position position="70"/>
    </location>
    <ligand>
        <name>ATP</name>
        <dbReference type="ChEBI" id="CHEBI:30616"/>
    </ligand>
</feature>
<dbReference type="KEGG" id="mgin:FRZ54_06150"/>
<dbReference type="RefSeq" id="WP_147030759.1">
    <property type="nucleotide sequence ID" value="NZ_CP042436.1"/>
</dbReference>
<evidence type="ECO:0000256" key="15">
    <source>
        <dbReference type="PIRSR" id="PIRSR600829-1"/>
    </source>
</evidence>
<keyword evidence="14" id="KW-1208">Phospholipid metabolism</keyword>
<evidence type="ECO:0000256" key="11">
    <source>
        <dbReference type="ARBA" id="ARBA00023098"/>
    </source>
</evidence>
<dbReference type="InterPro" id="IPR000829">
    <property type="entry name" value="DAGK"/>
</dbReference>
<reference evidence="20 21" key="1">
    <citation type="journal article" date="2017" name="Curr. Microbiol.">
        <title>Mucilaginibacter ginsenosidivorans sp. nov., Isolated from Soil of Ginseng Field.</title>
        <authorList>
            <person name="Kim M.M."/>
            <person name="Siddiqi M.Z."/>
            <person name="Im W.T."/>
        </authorList>
    </citation>
    <scope>NUCLEOTIDE SEQUENCE [LARGE SCALE GENOMIC DNA]</scope>
    <source>
        <strain evidence="20 21">Gsoil 3017</strain>
    </source>
</reference>
<evidence type="ECO:0000256" key="9">
    <source>
        <dbReference type="ARBA" id="ARBA00022840"/>
    </source>
</evidence>
<keyword evidence="8 20" id="KW-0418">Kinase</keyword>
<dbReference type="PANTHER" id="PTHR34299">
    <property type="entry name" value="DIACYLGLYCEROL KINASE"/>
    <property type="match status" value="1"/>
</dbReference>
<feature type="binding site" evidence="16">
    <location>
        <position position="63"/>
    </location>
    <ligand>
        <name>substrate</name>
    </ligand>
</feature>
<evidence type="ECO:0000256" key="4">
    <source>
        <dbReference type="ARBA" id="ARBA00022516"/>
    </source>
</evidence>
<dbReference type="GO" id="GO:0005886">
    <property type="term" value="C:plasma membrane"/>
    <property type="evidence" value="ECO:0007669"/>
    <property type="project" value="UniProtKB-SubCell"/>
</dbReference>
<feature type="binding site" evidence="17">
    <location>
        <begin position="88"/>
        <end position="89"/>
    </location>
    <ligand>
        <name>ATP</name>
        <dbReference type="ChEBI" id="CHEBI:30616"/>
    </ligand>
</feature>
<evidence type="ECO:0000256" key="18">
    <source>
        <dbReference type="PIRSR" id="PIRSR600829-4"/>
    </source>
</evidence>
<dbReference type="GO" id="GO:0046872">
    <property type="term" value="F:metal ion binding"/>
    <property type="evidence" value="ECO:0007669"/>
    <property type="project" value="UniProtKB-KW"/>
</dbReference>
<comment type="subcellular location">
    <subcellularLocation>
        <location evidence="1">Cell membrane</location>
        <topology evidence="1">Multi-pass membrane protein</topology>
    </subcellularLocation>
</comment>